<dbReference type="SUPFAM" id="SSF51735">
    <property type="entry name" value="NAD(P)-binding Rossmann-fold domains"/>
    <property type="match status" value="1"/>
</dbReference>
<reference evidence="12" key="2">
    <citation type="submission" date="2021-09" db="EMBL/GenBank/DDBJ databases">
        <authorList>
            <person name="Gilroy R."/>
        </authorList>
    </citation>
    <scope>NUCLEOTIDE SEQUENCE</scope>
    <source>
        <strain evidence="12">CHK124-7917</strain>
    </source>
</reference>
<dbReference type="Pfam" id="PF00106">
    <property type="entry name" value="adh_short"/>
    <property type="match status" value="1"/>
</dbReference>
<evidence type="ECO:0000256" key="5">
    <source>
        <dbReference type="ARBA" id="ARBA00050257"/>
    </source>
</evidence>
<gene>
    <name evidence="12" type="ORF">K8U72_08920</name>
</gene>
<dbReference type="GO" id="GO:0016616">
    <property type="term" value="F:oxidoreductase activity, acting on the CH-OH group of donors, NAD or NADP as acceptor"/>
    <property type="evidence" value="ECO:0007669"/>
    <property type="project" value="TreeGrafter"/>
</dbReference>
<evidence type="ECO:0000256" key="3">
    <source>
        <dbReference type="ARBA" id="ARBA00023098"/>
    </source>
</evidence>
<dbReference type="FunFam" id="3.40.50.720:FF:000084">
    <property type="entry name" value="Short-chain dehydrogenase reductase"/>
    <property type="match status" value="1"/>
</dbReference>
<dbReference type="PROSITE" id="PS00061">
    <property type="entry name" value="ADH_SHORT"/>
    <property type="match status" value="1"/>
</dbReference>
<dbReference type="RefSeq" id="WP_274959547.1">
    <property type="nucleotide sequence ID" value="NZ_DYWQ01000137.1"/>
</dbReference>
<comment type="catalytic activity">
    <reaction evidence="5">
        <text>12alpha-hydroxy-3-oxo-5beta-cholan-24-oate + NADH + H(+) = isodeoxycholate + NAD(+)</text>
        <dbReference type="Rhea" id="RHEA:47492"/>
        <dbReference type="ChEBI" id="CHEBI:15378"/>
        <dbReference type="ChEBI" id="CHEBI:57540"/>
        <dbReference type="ChEBI" id="CHEBI:57945"/>
        <dbReference type="ChEBI" id="CHEBI:87733"/>
        <dbReference type="ChEBI" id="CHEBI:87734"/>
    </reaction>
    <physiologicalReaction direction="left-to-right" evidence="5">
        <dbReference type="Rhea" id="RHEA:47493"/>
    </physiologicalReaction>
</comment>
<keyword evidence="3" id="KW-0443">Lipid metabolism</keyword>
<comment type="similarity">
    <text evidence="1 11">Belongs to the short-chain dehydrogenases/reductases (SDR) family.</text>
</comment>
<dbReference type="CDD" id="cd05233">
    <property type="entry name" value="SDR_c"/>
    <property type="match status" value="1"/>
</dbReference>
<dbReference type="PANTHER" id="PTHR42760:SF132">
    <property type="entry name" value="SHORT-CHAIN DEHYDROGENASE_REDUCTASE FAMILY PROTEIN"/>
    <property type="match status" value="1"/>
</dbReference>
<proteinExistence type="inferred from homology"/>
<dbReference type="EMBL" id="DYWQ01000137">
    <property type="protein sequence ID" value="HJF45885.1"/>
    <property type="molecule type" value="Genomic_DNA"/>
</dbReference>
<evidence type="ECO:0000256" key="4">
    <source>
        <dbReference type="ARBA" id="ARBA00023221"/>
    </source>
</evidence>
<comment type="catalytic activity">
    <reaction evidence="6">
        <text>3-oxochenodeoxycholate + NADH + H(+) = isochenodeoxycholate + NAD(+)</text>
        <dbReference type="Rhea" id="RHEA:47516"/>
        <dbReference type="ChEBI" id="CHEBI:15378"/>
        <dbReference type="ChEBI" id="CHEBI:57540"/>
        <dbReference type="ChEBI" id="CHEBI:57945"/>
        <dbReference type="ChEBI" id="CHEBI:87730"/>
        <dbReference type="ChEBI" id="CHEBI:87731"/>
    </reaction>
    <physiologicalReaction direction="left-to-right" evidence="6">
        <dbReference type="Rhea" id="RHEA:47517"/>
    </physiologicalReaction>
</comment>
<evidence type="ECO:0000256" key="2">
    <source>
        <dbReference type="ARBA" id="ARBA00023002"/>
    </source>
</evidence>
<dbReference type="Proteomes" id="UP000697330">
    <property type="component" value="Unassembled WGS sequence"/>
</dbReference>
<dbReference type="InterPro" id="IPR036291">
    <property type="entry name" value="NAD(P)-bd_dom_sf"/>
</dbReference>
<sequence>MLQGKVVAVTGASRGIGRQVALTLAGEGADLIINGMNLGCLEDVRSEVEACGQKCVIAEGDVALPETAERLVQAARSEYGRIDVLVNNAGINDRTKTPQLTDEGWLRVINVNLNGTYYMCHAVLPQMVEQGSGCIVNITSANGVTPHPNAAPSYGASKAGITYLTRHFALEYAPHGIRVNAVQCGPISSEMTDQWTPEYREQALSKVPLR</sequence>
<dbReference type="AlphaFoldDB" id="A0A921GFM3"/>
<dbReference type="PRINTS" id="PR00081">
    <property type="entry name" value="GDHRDH"/>
</dbReference>
<accession>A0A921GFM3</accession>
<evidence type="ECO:0000313" key="13">
    <source>
        <dbReference type="Proteomes" id="UP000697330"/>
    </source>
</evidence>
<dbReference type="PANTHER" id="PTHR42760">
    <property type="entry name" value="SHORT-CHAIN DEHYDROGENASES/REDUCTASES FAMILY MEMBER"/>
    <property type="match status" value="1"/>
</dbReference>
<dbReference type="Gene3D" id="3.40.50.720">
    <property type="entry name" value="NAD(P)-binding Rossmann-like Domain"/>
    <property type="match status" value="1"/>
</dbReference>
<evidence type="ECO:0000256" key="9">
    <source>
        <dbReference type="ARBA" id="ARBA00067031"/>
    </source>
</evidence>
<reference evidence="12" key="1">
    <citation type="journal article" date="2021" name="PeerJ">
        <title>Extensive microbial diversity within the chicken gut microbiome revealed by metagenomics and culture.</title>
        <authorList>
            <person name="Gilroy R."/>
            <person name="Ravi A."/>
            <person name="Getino M."/>
            <person name="Pursley I."/>
            <person name="Horton D.L."/>
            <person name="Alikhan N.F."/>
            <person name="Baker D."/>
            <person name="Gharbi K."/>
            <person name="Hall N."/>
            <person name="Watson M."/>
            <person name="Adriaenssens E.M."/>
            <person name="Foster-Nyarko E."/>
            <person name="Jarju S."/>
            <person name="Secka A."/>
            <person name="Antonio M."/>
            <person name="Oren A."/>
            <person name="Chaudhuri R.R."/>
            <person name="La Ragione R."/>
            <person name="Hildebrand F."/>
            <person name="Pallen M.J."/>
        </authorList>
    </citation>
    <scope>NUCLEOTIDE SEQUENCE</scope>
    <source>
        <strain evidence="12">CHK124-7917</strain>
    </source>
</reference>
<dbReference type="InterPro" id="IPR020904">
    <property type="entry name" value="Sc_DH/Rdtase_CS"/>
</dbReference>
<organism evidence="12 13">
    <name type="scientific">Thermophilibacter provencensis</name>
    <dbReference type="NCBI Taxonomy" id="1852386"/>
    <lineage>
        <taxon>Bacteria</taxon>
        <taxon>Bacillati</taxon>
        <taxon>Actinomycetota</taxon>
        <taxon>Coriobacteriia</taxon>
        <taxon>Coriobacteriales</taxon>
        <taxon>Atopobiaceae</taxon>
        <taxon>Thermophilibacter</taxon>
    </lineage>
</organism>
<evidence type="ECO:0000256" key="1">
    <source>
        <dbReference type="ARBA" id="ARBA00006484"/>
    </source>
</evidence>
<evidence type="ECO:0000256" key="11">
    <source>
        <dbReference type="RuleBase" id="RU000363"/>
    </source>
</evidence>
<evidence type="ECO:0000256" key="6">
    <source>
        <dbReference type="ARBA" id="ARBA00050953"/>
    </source>
</evidence>
<comment type="caution">
    <text evidence="12">The sequence shown here is derived from an EMBL/GenBank/DDBJ whole genome shotgun (WGS) entry which is preliminary data.</text>
</comment>
<dbReference type="GO" id="GO:0008202">
    <property type="term" value="P:steroid metabolic process"/>
    <property type="evidence" value="ECO:0007669"/>
    <property type="project" value="UniProtKB-KW"/>
</dbReference>
<protein>
    <recommendedName>
        <fullName evidence="9">3beta-hydroxycholanate 3-dehydrogenase (NAD(+))</fullName>
        <ecNumber evidence="9">1.1.1.391</ecNumber>
    </recommendedName>
    <alternativeName>
        <fullName evidence="10">NAD-dependent bile acid 3beta-dehydrogenase</fullName>
    </alternativeName>
</protein>
<evidence type="ECO:0000313" key="12">
    <source>
        <dbReference type="EMBL" id="HJF45885.1"/>
    </source>
</evidence>
<evidence type="ECO:0000256" key="8">
    <source>
        <dbReference type="ARBA" id="ARBA00052953"/>
    </source>
</evidence>
<keyword evidence="4" id="KW-0753">Steroid metabolism</keyword>
<evidence type="ECO:0000256" key="10">
    <source>
        <dbReference type="ARBA" id="ARBA00081284"/>
    </source>
</evidence>
<dbReference type="InterPro" id="IPR002347">
    <property type="entry name" value="SDR_fam"/>
</dbReference>
<comment type="catalytic activity">
    <reaction evidence="8">
        <text>3-oxo-5beta-cholan-24-oate + NADH + H(+) = isolithocholate + NAD(+)</text>
        <dbReference type="Rhea" id="RHEA:47508"/>
        <dbReference type="ChEBI" id="CHEBI:11867"/>
        <dbReference type="ChEBI" id="CHEBI:15378"/>
        <dbReference type="ChEBI" id="CHEBI:57540"/>
        <dbReference type="ChEBI" id="CHEBI:57945"/>
        <dbReference type="ChEBI" id="CHEBI:87728"/>
        <dbReference type="EC" id="1.1.1.391"/>
    </reaction>
    <physiologicalReaction direction="left-to-right" evidence="8">
        <dbReference type="Rhea" id="RHEA:47509"/>
    </physiologicalReaction>
</comment>
<keyword evidence="2" id="KW-0560">Oxidoreductase</keyword>
<name>A0A921GFM3_9ACTN</name>
<dbReference type="EC" id="1.1.1.391" evidence="9"/>
<comment type="catalytic activity">
    <reaction evidence="7">
        <text>7alpha,12alpha-dihydroxy-3-oxo-5beta-cholan-24-oate + NADH + H(+) = isocholate + NAD(+)</text>
        <dbReference type="Rhea" id="RHEA:47512"/>
        <dbReference type="ChEBI" id="CHEBI:15378"/>
        <dbReference type="ChEBI" id="CHEBI:57540"/>
        <dbReference type="ChEBI" id="CHEBI:57945"/>
        <dbReference type="ChEBI" id="CHEBI:87735"/>
        <dbReference type="ChEBI" id="CHEBI:87736"/>
    </reaction>
    <physiologicalReaction direction="left-to-right" evidence="7">
        <dbReference type="Rhea" id="RHEA:47513"/>
    </physiologicalReaction>
</comment>
<evidence type="ECO:0000256" key="7">
    <source>
        <dbReference type="ARBA" id="ARBA00052497"/>
    </source>
</evidence>
<dbReference type="PRINTS" id="PR00080">
    <property type="entry name" value="SDRFAMILY"/>
</dbReference>